<dbReference type="AlphaFoldDB" id="A0A2X3BV93"/>
<name>A0A2X3BV93_CLOPF</name>
<evidence type="ECO:0000256" key="1">
    <source>
        <dbReference type="SAM" id="MobiDB-lite"/>
    </source>
</evidence>
<protein>
    <submittedName>
        <fullName evidence="2">Uncharacterized protein</fullName>
    </submittedName>
</protein>
<organism evidence="2 3">
    <name type="scientific">Clostridium perfringens</name>
    <dbReference type="NCBI Taxonomy" id="1502"/>
    <lineage>
        <taxon>Bacteria</taxon>
        <taxon>Bacillati</taxon>
        <taxon>Bacillota</taxon>
        <taxon>Clostridia</taxon>
        <taxon>Eubacteriales</taxon>
        <taxon>Clostridiaceae</taxon>
        <taxon>Clostridium</taxon>
    </lineage>
</organism>
<proteinExistence type="predicted"/>
<feature type="region of interest" description="Disordered" evidence="1">
    <location>
        <begin position="1"/>
        <end position="29"/>
    </location>
</feature>
<evidence type="ECO:0000313" key="2">
    <source>
        <dbReference type="EMBL" id="SQC08062.1"/>
    </source>
</evidence>
<dbReference type="EMBL" id="UAWO01000002">
    <property type="protein sequence ID" value="SQC08062.1"/>
    <property type="molecule type" value="Genomic_DNA"/>
</dbReference>
<dbReference type="Proteomes" id="UP000250234">
    <property type="component" value="Unassembled WGS sequence"/>
</dbReference>
<sequence length="29" mass="2940">MNKGLSPVASSNSSSSVCNLRSVNNDTNG</sequence>
<reference evidence="2 3" key="1">
    <citation type="submission" date="2018-06" db="EMBL/GenBank/DDBJ databases">
        <authorList>
            <consortium name="Pathogen Informatics"/>
            <person name="Doyle S."/>
        </authorList>
    </citation>
    <scope>NUCLEOTIDE SEQUENCE [LARGE SCALE GENOMIC DNA]</scope>
    <source>
        <strain evidence="2 3">NCTC8081</strain>
    </source>
</reference>
<gene>
    <name evidence="2" type="ORF">NCTC8081_01978</name>
</gene>
<accession>A0A2X3BV93</accession>
<evidence type="ECO:0000313" key="3">
    <source>
        <dbReference type="Proteomes" id="UP000250234"/>
    </source>
</evidence>